<dbReference type="GO" id="GO:0030488">
    <property type="term" value="P:tRNA methylation"/>
    <property type="evidence" value="ECO:0007669"/>
    <property type="project" value="TreeGrafter"/>
</dbReference>
<name>A0A9X4BDZ1_9ENTR</name>
<dbReference type="RefSeq" id="WP_191153000.1">
    <property type="nucleotide sequence ID" value="NZ_CP060824.1"/>
</dbReference>
<sequence>MADLDENTLRDRYALLCQACEDRPGGAAKEDEVLLRALEDLIEQDLPALARRGSPPMFTDILRALRHEMVRFREFCEYPALSGKVVVGLGGSFSAGKSSLINALVGDRKCLVTEVDPTTSLPTYLVQGEQETPDVKAINLFNRLITLSHSQFRTLTHEELERYGSQVSRMLKSVVVAHSGFGWENLALLDTPGYSKADEEGSARTDASVARSQLNSAQFIIWLVPADKGTITEDDIAFLASLDKQIPKLIIISRADKHPEEAVGNIVSLVRETLAQRGIDVLDVLPFSTRPRQPWSITPLTDYLTEWNQVWRDPGFTRQFKRQFMAYENYLDEARQEGQRQLSRFNRILTLSDESGVQSDLQSLQRKCKNDLQQLEEVCEALTAIQQQFFNHLKLIGARLSIPLEEPESLSMLQYTPVNLQTLLQSLAASAGVALYDEPDPELWRPLTRNLPLIHLDRLLRRDNQSAGDLWQPLMERRVLGNSARLLRHDRPEGGEMWQSLMDDRPLAGLDKLLRKETTHYASLQTLRKGETQ</sequence>
<dbReference type="Proteomes" id="UP001149314">
    <property type="component" value="Unassembled WGS sequence"/>
</dbReference>
<dbReference type="InterPro" id="IPR027417">
    <property type="entry name" value="P-loop_NTPase"/>
</dbReference>
<dbReference type="InterPro" id="IPR045063">
    <property type="entry name" value="Dynamin_N"/>
</dbReference>
<evidence type="ECO:0000313" key="3">
    <source>
        <dbReference type="Proteomes" id="UP001149314"/>
    </source>
</evidence>
<gene>
    <name evidence="2" type="ORF">OEZ79_10195</name>
</gene>
<organism evidence="2 3">
    <name type="scientific">Leclercia adecarboxylata</name>
    <dbReference type="NCBI Taxonomy" id="83655"/>
    <lineage>
        <taxon>Bacteria</taxon>
        <taxon>Pseudomonadati</taxon>
        <taxon>Pseudomonadota</taxon>
        <taxon>Gammaproteobacteria</taxon>
        <taxon>Enterobacterales</taxon>
        <taxon>Enterobacteriaceae</taxon>
        <taxon>Leclercia</taxon>
    </lineage>
</organism>
<dbReference type="GO" id="GO:0002098">
    <property type="term" value="P:tRNA wobble uridine modification"/>
    <property type="evidence" value="ECO:0007669"/>
    <property type="project" value="TreeGrafter"/>
</dbReference>
<protein>
    <submittedName>
        <fullName evidence="2">Dynamin family protein</fullName>
    </submittedName>
</protein>
<comment type="caution">
    <text evidence="2">The sequence shown here is derived from an EMBL/GenBank/DDBJ whole genome shotgun (WGS) entry which is preliminary data.</text>
</comment>
<evidence type="ECO:0000313" key="2">
    <source>
        <dbReference type="EMBL" id="MDC6638605.1"/>
    </source>
</evidence>
<dbReference type="Pfam" id="PF00350">
    <property type="entry name" value="Dynamin_N"/>
    <property type="match status" value="1"/>
</dbReference>
<dbReference type="PANTHER" id="PTHR42714:SF2">
    <property type="entry name" value="TRNA MODIFICATION GTPASE GTPBP3, MITOCHONDRIAL"/>
    <property type="match status" value="1"/>
</dbReference>
<proteinExistence type="predicted"/>
<dbReference type="EMBL" id="JAOURS010000008">
    <property type="protein sequence ID" value="MDC6638605.1"/>
    <property type="molecule type" value="Genomic_DNA"/>
</dbReference>
<dbReference type="GO" id="GO:0005737">
    <property type="term" value="C:cytoplasm"/>
    <property type="evidence" value="ECO:0007669"/>
    <property type="project" value="TreeGrafter"/>
</dbReference>
<reference evidence="2" key="1">
    <citation type="journal article" date="2023" name="Genes Genomics">
        <title>Genomic insights of Leclercia adecarboxylata strains linked to an outbreak in public hospitals in Mexico.</title>
        <authorList>
            <person name="Barrios-Villa E."/>
            <person name="Pacheco-Flores B."/>
            <person name="Lozano-Zarain P."/>
            <person name="Del Campo-Ortega R."/>
            <person name="de Jesus Ascencio-Montiel I."/>
            <person name="Gonzalez-Leon M."/>
            <person name="Camorlinga-Ponce M."/>
            <person name="Gaytan Cervantes F.J."/>
            <person name="Gonzalez Torres C."/>
            <person name="Aguilar E."/>
            <person name="Gonzalez Ibarra J."/>
            <person name="Torres Lopez F.J."/>
            <person name="Rosas-Vargas H."/>
            <person name="Gonzalez-Bonilla C.R."/>
            <person name="Del Carmen Rocha-Gracia R."/>
        </authorList>
    </citation>
    <scope>NUCLEOTIDE SEQUENCE</scope>
    <source>
        <strain evidence="2">Lac40</strain>
    </source>
</reference>
<feature type="domain" description="Dynamin N-terminal" evidence="1">
    <location>
        <begin position="91"/>
        <end position="251"/>
    </location>
</feature>
<dbReference type="Gene3D" id="3.40.50.300">
    <property type="entry name" value="P-loop containing nucleotide triphosphate hydrolases"/>
    <property type="match status" value="1"/>
</dbReference>
<accession>A0A9X4BDZ1</accession>
<evidence type="ECO:0000259" key="1">
    <source>
        <dbReference type="Pfam" id="PF00350"/>
    </source>
</evidence>
<dbReference type="AlphaFoldDB" id="A0A9X4BDZ1"/>
<dbReference type="SUPFAM" id="SSF52540">
    <property type="entry name" value="P-loop containing nucleoside triphosphate hydrolases"/>
    <property type="match status" value="1"/>
</dbReference>
<dbReference type="PANTHER" id="PTHR42714">
    <property type="entry name" value="TRNA MODIFICATION GTPASE GTPBP3"/>
    <property type="match status" value="1"/>
</dbReference>